<dbReference type="HOGENOM" id="CLU_1792947_0_0_7"/>
<proteinExistence type="predicted"/>
<evidence type="ECO:0008006" key="4">
    <source>
        <dbReference type="Google" id="ProtNLM"/>
    </source>
</evidence>
<keyword evidence="3" id="KW-1185">Reference proteome</keyword>
<dbReference type="GO" id="GO:0003677">
    <property type="term" value="F:DNA binding"/>
    <property type="evidence" value="ECO:0007669"/>
    <property type="project" value="UniProtKB-KW"/>
</dbReference>
<evidence type="ECO:0000313" key="2">
    <source>
        <dbReference type="EMBL" id="ETX06169.1"/>
    </source>
</evidence>
<organism evidence="2 3">
    <name type="scientific">Candidatus Entotheonella gemina</name>
    <dbReference type="NCBI Taxonomy" id="1429439"/>
    <lineage>
        <taxon>Bacteria</taxon>
        <taxon>Pseudomonadati</taxon>
        <taxon>Nitrospinota/Tectimicrobiota group</taxon>
        <taxon>Candidatus Tectimicrobiota</taxon>
        <taxon>Candidatus Entotheonellia</taxon>
        <taxon>Candidatus Entotheonellales</taxon>
        <taxon>Candidatus Entotheonellaceae</taxon>
        <taxon>Candidatus Entotheonella</taxon>
    </lineage>
</organism>
<dbReference type="Gene3D" id="1.10.150.130">
    <property type="match status" value="1"/>
</dbReference>
<name>W4M741_9BACT</name>
<comment type="caution">
    <text evidence="2">The sequence shown here is derived from an EMBL/GenBank/DDBJ whole genome shotgun (WGS) entry which is preliminary data.</text>
</comment>
<evidence type="ECO:0000256" key="1">
    <source>
        <dbReference type="ARBA" id="ARBA00023125"/>
    </source>
</evidence>
<evidence type="ECO:0000313" key="3">
    <source>
        <dbReference type="Proteomes" id="UP000019140"/>
    </source>
</evidence>
<accession>W4M741</accession>
<protein>
    <recommendedName>
        <fullName evidence="4">Core-binding (CB) domain-containing protein</fullName>
    </recommendedName>
</protein>
<dbReference type="Proteomes" id="UP000019140">
    <property type="component" value="Unassembled WGS sequence"/>
</dbReference>
<dbReference type="InterPro" id="IPR010998">
    <property type="entry name" value="Integrase_recombinase_N"/>
</dbReference>
<reference evidence="2 3" key="1">
    <citation type="journal article" date="2014" name="Nature">
        <title>An environmental bacterial taxon with a large and distinct metabolic repertoire.</title>
        <authorList>
            <person name="Wilson M.C."/>
            <person name="Mori T."/>
            <person name="Ruckert C."/>
            <person name="Uria A.R."/>
            <person name="Helf M.J."/>
            <person name="Takada K."/>
            <person name="Gernert C."/>
            <person name="Steffens U.A."/>
            <person name="Heycke N."/>
            <person name="Schmitt S."/>
            <person name="Rinke C."/>
            <person name="Helfrich E.J."/>
            <person name="Brachmann A.O."/>
            <person name="Gurgui C."/>
            <person name="Wakimoto T."/>
            <person name="Kracht M."/>
            <person name="Crusemann M."/>
            <person name="Hentschel U."/>
            <person name="Abe I."/>
            <person name="Matsunaga S."/>
            <person name="Kalinowski J."/>
            <person name="Takeyama H."/>
            <person name="Piel J."/>
        </authorList>
    </citation>
    <scope>NUCLEOTIDE SEQUENCE [LARGE SCALE GENOMIC DNA]</scope>
    <source>
        <strain evidence="3">TSY2</strain>
    </source>
</reference>
<keyword evidence="1" id="KW-0238">DNA-binding</keyword>
<sequence length="144" mass="16024">MLKTYFKRERTRITYAAGPAGPYLDEFSHWLEKRGFTPLTIRRCLFGADQFTSWAQTAGIAVQNLDATSLDAFRTHLAKHGQLRYTSGHSTPRCMGAHHFLSFLNAQGPVSAPDVCSTVVPTPLQTESQHMVACHLYDPELGEA</sequence>
<dbReference type="AlphaFoldDB" id="W4M741"/>
<gene>
    <name evidence="2" type="ORF">ETSY2_18735</name>
</gene>
<dbReference type="EMBL" id="AZHX01000769">
    <property type="protein sequence ID" value="ETX06169.1"/>
    <property type="molecule type" value="Genomic_DNA"/>
</dbReference>